<evidence type="ECO:0000256" key="4">
    <source>
        <dbReference type="SAM" id="SignalP"/>
    </source>
</evidence>
<dbReference type="AlphaFoldDB" id="A0A835LAC2"/>
<dbReference type="Gene3D" id="2.30.180.10">
    <property type="entry name" value="FAS1 domain"/>
    <property type="match status" value="1"/>
</dbReference>
<evidence type="ECO:0000259" key="5">
    <source>
        <dbReference type="PROSITE" id="PS50213"/>
    </source>
</evidence>
<keyword evidence="3" id="KW-1133">Transmembrane helix</keyword>
<evidence type="ECO:0000313" key="6">
    <source>
        <dbReference type="EMBL" id="KAF9587005.1"/>
    </source>
</evidence>
<dbReference type="OrthoDB" id="1893649at2759"/>
<keyword evidence="4" id="KW-0732">Signal</keyword>
<keyword evidence="3" id="KW-0812">Transmembrane</keyword>
<dbReference type="PANTHER" id="PTHR33985">
    <property type="entry name" value="OS02G0491300 PROTEIN-RELATED"/>
    <property type="match status" value="1"/>
</dbReference>
<feature type="signal peptide" evidence="4">
    <location>
        <begin position="1"/>
        <end position="25"/>
    </location>
</feature>
<accession>A0A835LAC2</accession>
<sequence>MPSTKFLRLAFFLVLVSSLSTTVESYPRVNNIAKVVFDAGYLTMSITLILGRNTTAQIASALSGNYTPAGFTIFVAPDKSFMSTKYFGYLDPPFSLLRYHVTPMYLERVQLESTPPANGTRINTLLDGHPLVHNARASINGVKIKQWDIYADDNVIVHGVEDFFDPGYQIIDYPWLDEDVKKDDNNSNNVNPSESTEASSKGKASRTDNLLMYICGALLMLSFFVFIFGVGYSYGASSGPTDTGDNKIQRVGI</sequence>
<gene>
    <name evidence="6" type="ORF">IFM89_039784</name>
</gene>
<dbReference type="PROSITE" id="PS50213">
    <property type="entry name" value="FAS1"/>
    <property type="match status" value="1"/>
</dbReference>
<evidence type="ECO:0000256" key="1">
    <source>
        <dbReference type="ARBA" id="ARBA00007843"/>
    </source>
</evidence>
<feature type="transmembrane region" description="Helical" evidence="3">
    <location>
        <begin position="210"/>
        <end position="234"/>
    </location>
</feature>
<comment type="caution">
    <text evidence="6">The sequence shown here is derived from an EMBL/GenBank/DDBJ whole genome shotgun (WGS) entry which is preliminary data.</text>
</comment>
<feature type="domain" description="FAS1" evidence="5">
    <location>
        <begin position="29"/>
        <end position="156"/>
    </location>
</feature>
<dbReference type="InterPro" id="IPR000782">
    <property type="entry name" value="FAS1_domain"/>
</dbReference>
<feature type="chain" id="PRO_5032277262" description="FAS1 domain-containing protein" evidence="4">
    <location>
        <begin position="26"/>
        <end position="253"/>
    </location>
</feature>
<feature type="region of interest" description="Disordered" evidence="2">
    <location>
        <begin position="182"/>
        <end position="202"/>
    </location>
</feature>
<reference evidence="6 7" key="1">
    <citation type="submission" date="2020-10" db="EMBL/GenBank/DDBJ databases">
        <title>The Coptis chinensis genome and diversification of protoberbering-type alkaloids.</title>
        <authorList>
            <person name="Wang B."/>
            <person name="Shu S."/>
            <person name="Song C."/>
            <person name="Liu Y."/>
        </authorList>
    </citation>
    <scope>NUCLEOTIDE SEQUENCE [LARGE SCALE GENOMIC DNA]</scope>
    <source>
        <strain evidence="6">HL-2020</strain>
        <tissue evidence="6">Leaf</tissue>
    </source>
</reference>
<evidence type="ECO:0000256" key="2">
    <source>
        <dbReference type="SAM" id="MobiDB-lite"/>
    </source>
</evidence>
<dbReference type="SMART" id="SM00554">
    <property type="entry name" value="FAS1"/>
    <property type="match status" value="1"/>
</dbReference>
<dbReference type="InterPro" id="IPR052806">
    <property type="entry name" value="Fasciclin-like_AGP"/>
</dbReference>
<proteinExistence type="inferred from homology"/>
<dbReference type="SUPFAM" id="SSF82153">
    <property type="entry name" value="FAS1 domain"/>
    <property type="match status" value="1"/>
</dbReference>
<dbReference type="EMBL" id="JADFTS010000058">
    <property type="protein sequence ID" value="KAF9587005.1"/>
    <property type="molecule type" value="Genomic_DNA"/>
</dbReference>
<protein>
    <recommendedName>
        <fullName evidence="5">FAS1 domain-containing protein</fullName>
    </recommendedName>
</protein>
<keyword evidence="7" id="KW-1185">Reference proteome</keyword>
<name>A0A835LAC2_9MAGN</name>
<dbReference type="Proteomes" id="UP000631114">
    <property type="component" value="Unassembled WGS sequence"/>
</dbReference>
<organism evidence="6 7">
    <name type="scientific">Coptis chinensis</name>
    <dbReference type="NCBI Taxonomy" id="261450"/>
    <lineage>
        <taxon>Eukaryota</taxon>
        <taxon>Viridiplantae</taxon>
        <taxon>Streptophyta</taxon>
        <taxon>Embryophyta</taxon>
        <taxon>Tracheophyta</taxon>
        <taxon>Spermatophyta</taxon>
        <taxon>Magnoliopsida</taxon>
        <taxon>Ranunculales</taxon>
        <taxon>Ranunculaceae</taxon>
        <taxon>Coptidoideae</taxon>
        <taxon>Coptis</taxon>
    </lineage>
</organism>
<keyword evidence="3" id="KW-0472">Membrane</keyword>
<dbReference type="PANTHER" id="PTHR33985:SF29">
    <property type="entry name" value="FAS1 DOMAIN-CONTAINING PROTEIN"/>
    <property type="match status" value="1"/>
</dbReference>
<evidence type="ECO:0000256" key="3">
    <source>
        <dbReference type="SAM" id="Phobius"/>
    </source>
</evidence>
<dbReference type="InterPro" id="IPR036378">
    <property type="entry name" value="FAS1_dom_sf"/>
</dbReference>
<comment type="similarity">
    <text evidence="1">Belongs to the fasciclin-like AGP family.</text>
</comment>
<evidence type="ECO:0000313" key="7">
    <source>
        <dbReference type="Proteomes" id="UP000631114"/>
    </source>
</evidence>